<accession>A0AAV4S1S8</accession>
<dbReference type="Proteomes" id="UP001054837">
    <property type="component" value="Unassembled WGS sequence"/>
</dbReference>
<organism evidence="1 2">
    <name type="scientific">Caerostris darwini</name>
    <dbReference type="NCBI Taxonomy" id="1538125"/>
    <lineage>
        <taxon>Eukaryota</taxon>
        <taxon>Metazoa</taxon>
        <taxon>Ecdysozoa</taxon>
        <taxon>Arthropoda</taxon>
        <taxon>Chelicerata</taxon>
        <taxon>Arachnida</taxon>
        <taxon>Araneae</taxon>
        <taxon>Araneomorphae</taxon>
        <taxon>Entelegynae</taxon>
        <taxon>Araneoidea</taxon>
        <taxon>Araneidae</taxon>
        <taxon>Caerostris</taxon>
    </lineage>
</organism>
<reference evidence="1 2" key="1">
    <citation type="submission" date="2021-06" db="EMBL/GenBank/DDBJ databases">
        <title>Caerostris darwini draft genome.</title>
        <authorList>
            <person name="Kono N."/>
            <person name="Arakawa K."/>
        </authorList>
    </citation>
    <scope>NUCLEOTIDE SEQUENCE [LARGE SCALE GENOMIC DNA]</scope>
</reference>
<sequence length="126" mass="14346">MHGIISPLPLYGSISLPGRLGYAIPESIFFHRRDSKNSADTFVISISRPFIFILNKDDFSSSEESFRSFDLPFQGTSILQWPGLRCSLPQIPYHYYSYLDPCVLLLTSYSKKSSLFCRKLPTILGQ</sequence>
<protein>
    <recommendedName>
        <fullName evidence="3">Cytochrome c biogenesis B</fullName>
    </recommendedName>
</protein>
<dbReference type="AlphaFoldDB" id="A0AAV4S1S8"/>
<proteinExistence type="predicted"/>
<evidence type="ECO:0000313" key="2">
    <source>
        <dbReference type="Proteomes" id="UP001054837"/>
    </source>
</evidence>
<evidence type="ECO:0008006" key="3">
    <source>
        <dbReference type="Google" id="ProtNLM"/>
    </source>
</evidence>
<dbReference type="EMBL" id="BPLQ01006951">
    <property type="protein sequence ID" value="GIY26546.1"/>
    <property type="molecule type" value="Genomic_DNA"/>
</dbReference>
<keyword evidence="2" id="KW-1185">Reference proteome</keyword>
<evidence type="ECO:0000313" key="1">
    <source>
        <dbReference type="EMBL" id="GIY26546.1"/>
    </source>
</evidence>
<comment type="caution">
    <text evidence="1">The sequence shown here is derived from an EMBL/GenBank/DDBJ whole genome shotgun (WGS) entry which is preliminary data.</text>
</comment>
<name>A0AAV4S1S8_9ARAC</name>
<gene>
    <name evidence="1" type="ORF">CDAR_9311</name>
</gene>